<comment type="caution">
    <text evidence="2">The sequence shown here is derived from an EMBL/GenBank/DDBJ whole genome shotgun (WGS) entry which is preliminary data.</text>
</comment>
<dbReference type="AlphaFoldDB" id="A0AAV1RF67"/>
<name>A0AAV1RF67_9ROSI</name>
<evidence type="ECO:0000256" key="1">
    <source>
        <dbReference type="SAM" id="MobiDB-lite"/>
    </source>
</evidence>
<gene>
    <name evidence="2" type="ORF">DCAF_LOCUS9848</name>
</gene>
<proteinExistence type="predicted"/>
<protein>
    <submittedName>
        <fullName evidence="2">Uncharacterized protein</fullName>
    </submittedName>
</protein>
<sequence>MAQCFPKHGLNGEPTKTKMKHQPSPRGSFTGSFVWSYADGHISKNPNPESGKHTV</sequence>
<feature type="region of interest" description="Disordered" evidence="1">
    <location>
        <begin position="1"/>
        <end position="32"/>
    </location>
</feature>
<accession>A0AAV1RF67</accession>
<evidence type="ECO:0000313" key="3">
    <source>
        <dbReference type="Proteomes" id="UP001314170"/>
    </source>
</evidence>
<organism evidence="2 3">
    <name type="scientific">Dovyalis caffra</name>
    <dbReference type="NCBI Taxonomy" id="77055"/>
    <lineage>
        <taxon>Eukaryota</taxon>
        <taxon>Viridiplantae</taxon>
        <taxon>Streptophyta</taxon>
        <taxon>Embryophyta</taxon>
        <taxon>Tracheophyta</taxon>
        <taxon>Spermatophyta</taxon>
        <taxon>Magnoliopsida</taxon>
        <taxon>eudicotyledons</taxon>
        <taxon>Gunneridae</taxon>
        <taxon>Pentapetalae</taxon>
        <taxon>rosids</taxon>
        <taxon>fabids</taxon>
        <taxon>Malpighiales</taxon>
        <taxon>Salicaceae</taxon>
        <taxon>Flacourtieae</taxon>
        <taxon>Dovyalis</taxon>
    </lineage>
</organism>
<dbReference type="Proteomes" id="UP001314170">
    <property type="component" value="Unassembled WGS sequence"/>
</dbReference>
<evidence type="ECO:0000313" key="2">
    <source>
        <dbReference type="EMBL" id="CAK7334301.1"/>
    </source>
</evidence>
<reference evidence="2 3" key="1">
    <citation type="submission" date="2024-01" db="EMBL/GenBank/DDBJ databases">
        <authorList>
            <person name="Waweru B."/>
        </authorList>
    </citation>
    <scope>NUCLEOTIDE SEQUENCE [LARGE SCALE GENOMIC DNA]</scope>
</reference>
<keyword evidence="3" id="KW-1185">Reference proteome</keyword>
<dbReference type="EMBL" id="CAWUPB010000950">
    <property type="protein sequence ID" value="CAK7334301.1"/>
    <property type="molecule type" value="Genomic_DNA"/>
</dbReference>